<reference evidence="1" key="1">
    <citation type="submission" date="2021-02" db="EMBL/GenBank/DDBJ databases">
        <authorList>
            <person name="Nowell W R."/>
        </authorList>
    </citation>
    <scope>NUCLEOTIDE SEQUENCE</scope>
</reference>
<protein>
    <submittedName>
        <fullName evidence="1">Uncharacterized protein</fullName>
    </submittedName>
</protein>
<evidence type="ECO:0000313" key="2">
    <source>
        <dbReference type="Proteomes" id="UP000663845"/>
    </source>
</evidence>
<sequence>MYLSSLTSNSSIYFQNCSELDSYYEAIQMNVTITGYYTFLINSEMKIMDAYIYTNNFNPFDVTKNMLRHNGDFDNRGQFQLTAALQANMKYVFVMTKSASNVTGNVSIQVSGRSQIDFDRILNTSSVSQTIYASELTTNSSMYFDSFSSSSSYYEITQVNVRRSGLYTFLSKSYMNTYGYIYKDYFNLLNPKENLIVDNDDSCDLRQFRFTVALETSITYTLIVSAYGNATIGTFLIFVSGPNNVDLKKITLTTTTTTTTTTKTTTTTTTTTATTTIKSSAVTTWFSSKFRQFALFVPTTLIYSIYIHI</sequence>
<evidence type="ECO:0000313" key="1">
    <source>
        <dbReference type="EMBL" id="CAF0844258.1"/>
    </source>
</evidence>
<dbReference type="Proteomes" id="UP000663845">
    <property type="component" value="Unassembled WGS sequence"/>
</dbReference>
<name>A0A813VEE5_9BILA</name>
<dbReference type="AlphaFoldDB" id="A0A813VEE5"/>
<gene>
    <name evidence="1" type="ORF">JYZ213_LOCUS7533</name>
</gene>
<organism evidence="1 2">
    <name type="scientific">Adineta steineri</name>
    <dbReference type="NCBI Taxonomy" id="433720"/>
    <lineage>
        <taxon>Eukaryota</taxon>
        <taxon>Metazoa</taxon>
        <taxon>Spiralia</taxon>
        <taxon>Gnathifera</taxon>
        <taxon>Rotifera</taxon>
        <taxon>Eurotatoria</taxon>
        <taxon>Bdelloidea</taxon>
        <taxon>Adinetida</taxon>
        <taxon>Adinetidae</taxon>
        <taxon>Adineta</taxon>
    </lineage>
</organism>
<accession>A0A813VEE5</accession>
<comment type="caution">
    <text evidence="1">The sequence shown here is derived from an EMBL/GenBank/DDBJ whole genome shotgun (WGS) entry which is preliminary data.</text>
</comment>
<proteinExistence type="predicted"/>
<dbReference type="EMBL" id="CAJNOG010000050">
    <property type="protein sequence ID" value="CAF0844258.1"/>
    <property type="molecule type" value="Genomic_DNA"/>
</dbReference>